<proteinExistence type="predicted"/>
<keyword evidence="2" id="KW-1185">Reference proteome</keyword>
<dbReference type="InterPro" id="IPR020115">
    <property type="entry name" value="Fin"/>
</dbReference>
<name>A0A0M0KU47_9BACI</name>
<reference evidence="2" key="1">
    <citation type="submission" date="2015-08" db="EMBL/GenBank/DDBJ databases">
        <title>Fjat-14210 dsm16467.</title>
        <authorList>
            <person name="Liu B."/>
            <person name="Wang J."/>
            <person name="Zhu Y."/>
            <person name="Liu G."/>
            <person name="Chen Q."/>
            <person name="Chen Z."/>
            <person name="Lan J."/>
            <person name="Che J."/>
            <person name="Ge C."/>
            <person name="Shi H."/>
            <person name="Pan Z."/>
            <person name="Liu X."/>
        </authorList>
    </citation>
    <scope>NUCLEOTIDE SEQUENCE [LARGE SCALE GENOMIC DNA]</scope>
    <source>
        <strain evidence="2">DSM 16467</strain>
    </source>
</reference>
<dbReference type="RefSeq" id="WP_053402908.1">
    <property type="nucleotide sequence ID" value="NZ_JAUKEN010000008.1"/>
</dbReference>
<dbReference type="AlphaFoldDB" id="A0A0M0KU47"/>
<evidence type="ECO:0000313" key="2">
    <source>
        <dbReference type="Proteomes" id="UP000037558"/>
    </source>
</evidence>
<dbReference type="Proteomes" id="UP000037558">
    <property type="component" value="Unassembled WGS sequence"/>
</dbReference>
<dbReference type="OrthoDB" id="2084556at2"/>
<evidence type="ECO:0000313" key="1">
    <source>
        <dbReference type="EMBL" id="KOO42341.1"/>
    </source>
</evidence>
<accession>A0A0M0KU47</accession>
<dbReference type="EMBL" id="LILC01000025">
    <property type="protein sequence ID" value="KOO42341.1"/>
    <property type="molecule type" value="Genomic_DNA"/>
</dbReference>
<protein>
    <submittedName>
        <fullName evidence="1">Peptide ABC transporter permease</fullName>
    </submittedName>
</protein>
<dbReference type="STRING" id="284581.AMD01_18390"/>
<comment type="caution">
    <text evidence="1">The sequence shown here is derived from an EMBL/GenBank/DDBJ whole genome shotgun (WGS) entry which is preliminary data.</text>
</comment>
<dbReference type="PATRIC" id="fig|284581.3.peg.1770"/>
<dbReference type="GO" id="GO:0010468">
    <property type="term" value="P:regulation of gene expression"/>
    <property type="evidence" value="ECO:0007669"/>
    <property type="project" value="InterPro"/>
</dbReference>
<organism evidence="1 2">
    <name type="scientific">Priestia koreensis</name>
    <dbReference type="NCBI Taxonomy" id="284581"/>
    <lineage>
        <taxon>Bacteria</taxon>
        <taxon>Bacillati</taxon>
        <taxon>Bacillota</taxon>
        <taxon>Bacilli</taxon>
        <taxon>Bacillales</taxon>
        <taxon>Bacillaceae</taxon>
        <taxon>Priestia</taxon>
    </lineage>
</organism>
<sequence length="76" mass="9019">MSIHYRCRHCRCAVGELDQPHVDMKQLGLDHLNIEERKEFVSYETNGDVVIQTICEDCQEALERNPDYHQIRTFIQ</sequence>
<dbReference type="Pfam" id="PF10955">
    <property type="entry name" value="Fin"/>
    <property type="match status" value="1"/>
</dbReference>
<gene>
    <name evidence="1" type="ORF">AMD01_18390</name>
</gene>